<feature type="transmembrane region" description="Helical" evidence="10">
    <location>
        <begin position="224"/>
        <end position="248"/>
    </location>
</feature>
<dbReference type="SUPFAM" id="SSF81321">
    <property type="entry name" value="Family A G protein-coupled receptor-like"/>
    <property type="match status" value="1"/>
</dbReference>
<evidence type="ECO:0000313" key="11">
    <source>
        <dbReference type="EMBL" id="CAH1253808.1"/>
    </source>
</evidence>
<dbReference type="GO" id="GO:0007218">
    <property type="term" value="P:neuropeptide signaling pathway"/>
    <property type="evidence" value="ECO:0007669"/>
    <property type="project" value="TreeGrafter"/>
</dbReference>
<feature type="transmembrane region" description="Helical" evidence="10">
    <location>
        <begin position="268"/>
        <end position="286"/>
    </location>
</feature>
<gene>
    <name evidence="11" type="primary">SSTR5</name>
    <name evidence="11" type="ORF">BLAG_LOCUS13443</name>
</gene>
<reference evidence="11" key="1">
    <citation type="submission" date="2022-01" db="EMBL/GenBank/DDBJ databases">
        <authorList>
            <person name="Braso-Vives M."/>
        </authorList>
    </citation>
    <scope>NUCLEOTIDE SEQUENCE</scope>
</reference>
<comment type="similarity">
    <text evidence="9">Belongs to the G-protein coupled receptor 1 family.</text>
</comment>
<feature type="transmembrane region" description="Helical" evidence="10">
    <location>
        <begin position="59"/>
        <end position="80"/>
    </location>
</feature>
<protein>
    <submittedName>
        <fullName evidence="11">SSTR5 protein</fullName>
    </submittedName>
</protein>
<keyword evidence="4 10" id="KW-1133">Transmembrane helix</keyword>
<sequence>MAAETKERNQKNKFENQRRLARLPRHLQYYQISTRMKNTSCSSNTSSFQEEPLFTFSTVFQILLCVIGLLGNGLVMYIIMRYPKLHNAPNLYILNLSLAQFLYYVREVIQVAFFVIGSWTFGVAMCKVYRFVWAVSIFAGSAFLAILSVERHQAVVNPVRSWLDHMTHERKVAFRNACIVWGIVAFLCVPHLVFADVTPTSCVPDCYYGAVGSLDAHTFNTIRIFYSVGLGFVVPLIIMVPHYVLLIVRLREVQAENQGGNGNALGRVSRLVVVLVTVFVAFNLPGHVVNILNTAFDGVNLSTSAQWFIYALQDVSPSLNPVLCAVATENFRSAIFKTMCTWPFCPKKHPSRSVAVTTPVDCEPRTPPAVSHETTL</sequence>
<organism evidence="11 12">
    <name type="scientific">Branchiostoma lanceolatum</name>
    <name type="common">Common lancelet</name>
    <name type="synonym">Amphioxus lanceolatum</name>
    <dbReference type="NCBI Taxonomy" id="7740"/>
    <lineage>
        <taxon>Eukaryota</taxon>
        <taxon>Metazoa</taxon>
        <taxon>Chordata</taxon>
        <taxon>Cephalochordata</taxon>
        <taxon>Leptocardii</taxon>
        <taxon>Amphioxiformes</taxon>
        <taxon>Branchiostomatidae</taxon>
        <taxon>Branchiostoma</taxon>
    </lineage>
</organism>
<dbReference type="GO" id="GO:0043005">
    <property type="term" value="C:neuron projection"/>
    <property type="evidence" value="ECO:0007669"/>
    <property type="project" value="TreeGrafter"/>
</dbReference>
<accession>A0A8K0EJV2</accession>
<dbReference type="Gene3D" id="1.20.1070.10">
    <property type="entry name" value="Rhodopsin 7-helix transmembrane proteins"/>
    <property type="match status" value="1"/>
</dbReference>
<dbReference type="PANTHER" id="PTHR24229">
    <property type="entry name" value="NEUROPEPTIDES RECEPTOR"/>
    <property type="match status" value="1"/>
</dbReference>
<proteinExistence type="inferred from homology"/>
<comment type="subcellular location">
    <subcellularLocation>
        <location evidence="1">Cell membrane</location>
        <topology evidence="1">Multi-pass membrane protein</topology>
    </subcellularLocation>
</comment>
<evidence type="ECO:0000256" key="5">
    <source>
        <dbReference type="ARBA" id="ARBA00023040"/>
    </source>
</evidence>
<evidence type="ECO:0000256" key="4">
    <source>
        <dbReference type="ARBA" id="ARBA00022989"/>
    </source>
</evidence>
<keyword evidence="5 9" id="KW-0297">G-protein coupled receptor</keyword>
<dbReference type="FunFam" id="1.20.1070.10:FF:000324">
    <property type="entry name" value="Uncharacterized protein"/>
    <property type="match status" value="1"/>
</dbReference>
<name>A0A8K0EJV2_BRALA</name>
<dbReference type="Pfam" id="PF00001">
    <property type="entry name" value="7tm_1"/>
    <property type="match status" value="1"/>
</dbReference>
<evidence type="ECO:0000256" key="3">
    <source>
        <dbReference type="ARBA" id="ARBA00022692"/>
    </source>
</evidence>
<dbReference type="GO" id="GO:0042923">
    <property type="term" value="F:neuropeptide binding"/>
    <property type="evidence" value="ECO:0007669"/>
    <property type="project" value="TreeGrafter"/>
</dbReference>
<dbReference type="PROSITE" id="PS00237">
    <property type="entry name" value="G_PROTEIN_RECEP_F1_1"/>
    <property type="match status" value="1"/>
</dbReference>
<feature type="transmembrane region" description="Helical" evidence="10">
    <location>
        <begin position="131"/>
        <end position="151"/>
    </location>
</feature>
<keyword evidence="8 9" id="KW-0807">Transducer</keyword>
<feature type="transmembrane region" description="Helical" evidence="10">
    <location>
        <begin position="172"/>
        <end position="194"/>
    </location>
</feature>
<evidence type="ECO:0000256" key="10">
    <source>
        <dbReference type="SAM" id="Phobius"/>
    </source>
</evidence>
<evidence type="ECO:0000256" key="6">
    <source>
        <dbReference type="ARBA" id="ARBA00023136"/>
    </source>
</evidence>
<evidence type="ECO:0000256" key="1">
    <source>
        <dbReference type="ARBA" id="ARBA00004651"/>
    </source>
</evidence>
<feature type="transmembrane region" description="Helical" evidence="10">
    <location>
        <begin position="101"/>
        <end position="125"/>
    </location>
</feature>
<evidence type="ECO:0000256" key="9">
    <source>
        <dbReference type="RuleBase" id="RU000688"/>
    </source>
</evidence>
<evidence type="ECO:0000256" key="2">
    <source>
        <dbReference type="ARBA" id="ARBA00022475"/>
    </source>
</evidence>
<evidence type="ECO:0000256" key="7">
    <source>
        <dbReference type="ARBA" id="ARBA00023170"/>
    </source>
</evidence>
<dbReference type="PANTHER" id="PTHR24229:SF112">
    <property type="entry name" value="CHEMOKINE-LIKE RECEPTOR 1"/>
    <property type="match status" value="1"/>
</dbReference>
<keyword evidence="6 10" id="KW-0472">Membrane</keyword>
<dbReference type="GO" id="GO:0005886">
    <property type="term" value="C:plasma membrane"/>
    <property type="evidence" value="ECO:0007669"/>
    <property type="project" value="UniProtKB-SubCell"/>
</dbReference>
<keyword evidence="3 9" id="KW-0812">Transmembrane</keyword>
<dbReference type="OrthoDB" id="9996285at2759"/>
<keyword evidence="12" id="KW-1185">Reference proteome</keyword>
<dbReference type="AlphaFoldDB" id="A0A8K0EJV2"/>
<dbReference type="Proteomes" id="UP000838412">
    <property type="component" value="Chromosome 2"/>
</dbReference>
<dbReference type="EMBL" id="OV696687">
    <property type="protein sequence ID" value="CAH1253808.1"/>
    <property type="molecule type" value="Genomic_DNA"/>
</dbReference>
<evidence type="ECO:0000256" key="8">
    <source>
        <dbReference type="ARBA" id="ARBA00023224"/>
    </source>
</evidence>
<keyword evidence="7 9" id="KW-0675">Receptor</keyword>
<evidence type="ECO:0000313" key="12">
    <source>
        <dbReference type="Proteomes" id="UP000838412"/>
    </source>
</evidence>
<dbReference type="SMART" id="SM01381">
    <property type="entry name" value="7TM_GPCR_Srsx"/>
    <property type="match status" value="1"/>
</dbReference>
<dbReference type="InterPro" id="IPR000276">
    <property type="entry name" value="GPCR_Rhodpsn"/>
</dbReference>
<dbReference type="GO" id="GO:0004930">
    <property type="term" value="F:G protein-coupled receptor activity"/>
    <property type="evidence" value="ECO:0007669"/>
    <property type="project" value="UniProtKB-KW"/>
</dbReference>
<dbReference type="PRINTS" id="PR00237">
    <property type="entry name" value="GPCRRHODOPSN"/>
</dbReference>
<keyword evidence="2" id="KW-1003">Cell membrane</keyword>